<proteinExistence type="predicted"/>
<reference evidence="1 2" key="1">
    <citation type="submission" date="2019-05" db="EMBL/GenBank/DDBJ databases">
        <title>Another draft genome of Portunus trituberculatus and its Hox gene families provides insights of decapod evolution.</title>
        <authorList>
            <person name="Jeong J.-H."/>
            <person name="Song I."/>
            <person name="Kim S."/>
            <person name="Choi T."/>
            <person name="Kim D."/>
            <person name="Ryu S."/>
            <person name="Kim W."/>
        </authorList>
    </citation>
    <scope>NUCLEOTIDE SEQUENCE [LARGE SCALE GENOMIC DNA]</scope>
    <source>
        <tissue evidence="1">Muscle</tissue>
    </source>
</reference>
<evidence type="ECO:0000313" key="1">
    <source>
        <dbReference type="EMBL" id="MPC85327.1"/>
    </source>
</evidence>
<comment type="caution">
    <text evidence="1">The sequence shown here is derived from an EMBL/GenBank/DDBJ whole genome shotgun (WGS) entry which is preliminary data.</text>
</comment>
<keyword evidence="2" id="KW-1185">Reference proteome</keyword>
<sequence>MVVMVFGAPVPS</sequence>
<organism evidence="1 2">
    <name type="scientific">Portunus trituberculatus</name>
    <name type="common">Swimming crab</name>
    <name type="synonym">Neptunus trituberculatus</name>
    <dbReference type="NCBI Taxonomy" id="210409"/>
    <lineage>
        <taxon>Eukaryota</taxon>
        <taxon>Metazoa</taxon>
        <taxon>Ecdysozoa</taxon>
        <taxon>Arthropoda</taxon>
        <taxon>Crustacea</taxon>
        <taxon>Multicrustacea</taxon>
        <taxon>Malacostraca</taxon>
        <taxon>Eumalacostraca</taxon>
        <taxon>Eucarida</taxon>
        <taxon>Decapoda</taxon>
        <taxon>Pleocyemata</taxon>
        <taxon>Brachyura</taxon>
        <taxon>Eubrachyura</taxon>
        <taxon>Portunoidea</taxon>
        <taxon>Portunidae</taxon>
        <taxon>Portuninae</taxon>
        <taxon>Portunus</taxon>
    </lineage>
</organism>
<dbReference type="Proteomes" id="UP000324222">
    <property type="component" value="Unassembled WGS sequence"/>
</dbReference>
<gene>
    <name evidence="1" type="ORF">E2C01_080097</name>
</gene>
<evidence type="ECO:0000313" key="2">
    <source>
        <dbReference type="Proteomes" id="UP000324222"/>
    </source>
</evidence>
<dbReference type="EMBL" id="VSRR010068088">
    <property type="protein sequence ID" value="MPC85327.1"/>
    <property type="molecule type" value="Genomic_DNA"/>
</dbReference>
<name>A0A5B7IV34_PORTR</name>
<accession>A0A5B7IV34</accession>
<protein>
    <submittedName>
        <fullName evidence="1">Uncharacterized protein</fullName>
    </submittedName>
</protein>